<dbReference type="KEGG" id="tsr:106554376"/>
<dbReference type="RefSeq" id="XP_013928500.1">
    <property type="nucleotide sequence ID" value="XM_014073025.1"/>
</dbReference>
<dbReference type="Proteomes" id="UP000504617">
    <property type="component" value="Unplaced"/>
</dbReference>
<dbReference type="PANTHER" id="PTHR16106:SF3">
    <property type="entry name" value="CHROMOSOME 4 OPEN READING FRAME 19"/>
    <property type="match status" value="1"/>
</dbReference>
<accession>A0A6I9YY35</accession>
<dbReference type="Pfam" id="PF15770">
    <property type="entry name" value="DUF4699"/>
    <property type="match status" value="1"/>
</dbReference>
<keyword evidence="2" id="KW-1185">Reference proteome</keyword>
<gene>
    <name evidence="3" type="primary">LOC106554376</name>
</gene>
<proteinExistence type="predicted"/>
<evidence type="ECO:0000256" key="1">
    <source>
        <dbReference type="SAM" id="MobiDB-lite"/>
    </source>
</evidence>
<dbReference type="InterPro" id="IPR031528">
    <property type="entry name" value="C4orf19"/>
</dbReference>
<organism evidence="2 3">
    <name type="scientific">Thamnophis sirtalis</name>
    <dbReference type="NCBI Taxonomy" id="35019"/>
    <lineage>
        <taxon>Eukaryota</taxon>
        <taxon>Metazoa</taxon>
        <taxon>Chordata</taxon>
        <taxon>Craniata</taxon>
        <taxon>Vertebrata</taxon>
        <taxon>Euteleostomi</taxon>
        <taxon>Lepidosauria</taxon>
        <taxon>Squamata</taxon>
        <taxon>Bifurcata</taxon>
        <taxon>Unidentata</taxon>
        <taxon>Episquamata</taxon>
        <taxon>Toxicofera</taxon>
        <taxon>Serpentes</taxon>
        <taxon>Colubroidea</taxon>
        <taxon>Colubridae</taxon>
        <taxon>Natricinae</taxon>
        <taxon>Thamnophis</taxon>
    </lineage>
</organism>
<dbReference type="OrthoDB" id="8773301at2759"/>
<reference evidence="3" key="1">
    <citation type="submission" date="2025-08" db="UniProtKB">
        <authorList>
            <consortium name="RefSeq"/>
        </authorList>
    </citation>
    <scope>IDENTIFICATION</scope>
    <source>
        <tissue evidence="3">Skeletal muscle</tissue>
    </source>
</reference>
<evidence type="ECO:0000313" key="2">
    <source>
        <dbReference type="Proteomes" id="UP000504617"/>
    </source>
</evidence>
<feature type="region of interest" description="Disordered" evidence="1">
    <location>
        <begin position="92"/>
        <end position="128"/>
    </location>
</feature>
<name>A0A6I9YY35_9SAUR</name>
<feature type="non-terminal residue" evidence="3">
    <location>
        <position position="1"/>
    </location>
</feature>
<dbReference type="PANTHER" id="PTHR16106">
    <property type="entry name" value="CHROMOSOME 4 OPEN READING FRAME 19"/>
    <property type="match status" value="1"/>
</dbReference>
<dbReference type="GeneID" id="106554376"/>
<evidence type="ECO:0000313" key="3">
    <source>
        <dbReference type="RefSeq" id="XP_013928500.1"/>
    </source>
</evidence>
<dbReference type="AlphaFoldDB" id="A0A6I9YY35"/>
<protein>
    <submittedName>
        <fullName evidence="3">Uncharacterized protein C4orf19 homolog</fullName>
    </submittedName>
</protein>
<sequence length="313" mass="34582">YIFHPEDVQTAAYINEINYKPEEEERGKFHGKQNSDILGHQNEAQIAEAPVAANQCRSHYSKNDLWGSRIPALPEKGLGNAVVKCNVNGIHSSTNLSAPPPRTQPKEINLHSSSAQRPDPPGQKVLQPKTGDQLEFFDHENHPKQTLEISNALCKEEGFQAIDGTVFSIVCALPEIRGKDFRLDNPSFLPEDNPAEKSRAVTKENLSNHLVQINQSTENMTAGHNLPCGESDESDEGDGVWRRTSLFGLSFDDQIATQILSARNKGEPAWKARWDGLVKVNGELEEDAEVAEALAALEAATAGETFEEEEEDY</sequence>